<evidence type="ECO:0000256" key="3">
    <source>
        <dbReference type="ARBA" id="ARBA00004613"/>
    </source>
</evidence>
<dbReference type="GO" id="GO:0009395">
    <property type="term" value="P:phospholipid catabolic process"/>
    <property type="evidence" value="ECO:0007669"/>
    <property type="project" value="TreeGrafter"/>
</dbReference>
<dbReference type="RefSeq" id="WP_406856006.1">
    <property type="nucleotide sequence ID" value="NZ_CP157484.1"/>
</dbReference>
<dbReference type="CDD" id="cd09140">
    <property type="entry name" value="PLDc_vPLD1_2_like_bac_1"/>
    <property type="match status" value="1"/>
</dbReference>
<accession>A0AAU7JFY6</accession>
<dbReference type="AlphaFoldDB" id="A0AAU7JFY6"/>
<dbReference type="InterPro" id="IPR001736">
    <property type="entry name" value="PLipase_D/transphosphatidylase"/>
</dbReference>
<feature type="domain" description="PLD phosphodiesterase" evidence="10">
    <location>
        <begin position="366"/>
        <end position="393"/>
    </location>
</feature>
<evidence type="ECO:0000256" key="8">
    <source>
        <dbReference type="ARBA" id="ARBA00023098"/>
    </source>
</evidence>
<keyword evidence="8" id="KW-0443">Lipid metabolism</keyword>
<sequence>MLTLDHVSSRLDGPDAFRRAELRTPSILEPGRNCWRVEASPRAAVLVDGAHYFARLESSLRQARRSVLIVGWDFDGRIRLRQDAPEHESPALGELLYSLVEEKPELEVRILVWSVAVVHAPSAPTELLIGRDWQKHPRITLKLDNTQPLYAAHHQKIVCIDDRVAFVGGIDLTVRRWDRDPHDPHDPARIDPEGNAYAPVHDVQMAVDGDAARAVSELVRARWAIATGEKSNPELVPNDPWPDGLRPDFSDAFVGVARTMPAYAGRPEVAEVAALNTDALLAARRIVYMEAQYLTTPAIGRALLRLLAKPDGPEVIVVMTHASRGFVEHFAMGSNRDRLIRRLKRADRYERLRVCYPVTPDGDGERQVMVHAKVVIVDDTFLRVGSSNLNNRSMGLDTECDLAIEGTRPQHRASIARIRDSLMAEHVGAEPDELREAVDRRGSYVAAMDELGARGGRRLHCFDAWERKGPTRPIIGTFLLDPRRPFWPSRLRRSPRR</sequence>
<protein>
    <recommendedName>
        <fullName evidence="4">Phospholipase D</fullName>
    </recommendedName>
    <alternativeName>
        <fullName evidence="9">Choline phosphatase</fullName>
    </alternativeName>
</protein>
<keyword evidence="6" id="KW-0677">Repeat</keyword>
<proteinExistence type="predicted"/>
<evidence type="ECO:0000256" key="9">
    <source>
        <dbReference type="ARBA" id="ARBA00029594"/>
    </source>
</evidence>
<dbReference type="Gene3D" id="3.30.870.10">
    <property type="entry name" value="Endonuclease Chain A"/>
    <property type="match status" value="2"/>
</dbReference>
<evidence type="ECO:0000259" key="10">
    <source>
        <dbReference type="PROSITE" id="PS50035"/>
    </source>
</evidence>
<keyword evidence="5" id="KW-0964">Secreted</keyword>
<name>A0AAU7JFY6_9HYPH</name>
<dbReference type="InterPro" id="IPR025202">
    <property type="entry name" value="PLD-like_dom"/>
</dbReference>
<dbReference type="Pfam" id="PF00614">
    <property type="entry name" value="PLDc"/>
    <property type="match status" value="1"/>
</dbReference>
<dbReference type="SUPFAM" id="SSF56024">
    <property type="entry name" value="Phospholipase D/nuclease"/>
    <property type="match status" value="2"/>
</dbReference>
<dbReference type="InterPro" id="IPR015679">
    <property type="entry name" value="PLipase_D_fam"/>
</dbReference>
<reference evidence="11" key="1">
    <citation type="submission" date="2024-05" db="EMBL/GenBank/DDBJ databases">
        <authorList>
            <person name="Kim S."/>
            <person name="Heo J."/>
            <person name="Choi H."/>
            <person name="Choi Y."/>
            <person name="Kwon S.-W."/>
            <person name="Kim Y."/>
        </authorList>
    </citation>
    <scope>NUCLEOTIDE SEQUENCE</scope>
    <source>
        <strain evidence="11">KACC 23698</strain>
    </source>
</reference>
<dbReference type="CDD" id="cd09143">
    <property type="entry name" value="PLDc_vPLD1_2_like_bac_2"/>
    <property type="match status" value="1"/>
</dbReference>
<evidence type="ECO:0000256" key="2">
    <source>
        <dbReference type="ARBA" id="ARBA00003145"/>
    </source>
</evidence>
<comment type="function">
    <text evidence="2">Could be a virulence factor.</text>
</comment>
<dbReference type="GO" id="GO:0004630">
    <property type="term" value="F:phospholipase D activity"/>
    <property type="evidence" value="ECO:0007669"/>
    <property type="project" value="UniProtKB-EC"/>
</dbReference>
<dbReference type="Pfam" id="PF13091">
    <property type="entry name" value="PLDc_2"/>
    <property type="match status" value="1"/>
</dbReference>
<evidence type="ECO:0000313" key="11">
    <source>
        <dbReference type="EMBL" id="XBO39168.1"/>
    </source>
</evidence>
<evidence type="ECO:0000256" key="5">
    <source>
        <dbReference type="ARBA" id="ARBA00022525"/>
    </source>
</evidence>
<dbReference type="GO" id="GO:0005576">
    <property type="term" value="C:extracellular region"/>
    <property type="evidence" value="ECO:0007669"/>
    <property type="project" value="UniProtKB-SubCell"/>
</dbReference>
<gene>
    <name evidence="11" type="ORF">ABEG18_26425</name>
</gene>
<organism evidence="11">
    <name type="scientific">Alsobacter sp. KACC 23698</name>
    <dbReference type="NCBI Taxonomy" id="3149229"/>
    <lineage>
        <taxon>Bacteria</taxon>
        <taxon>Pseudomonadati</taxon>
        <taxon>Pseudomonadota</taxon>
        <taxon>Alphaproteobacteria</taxon>
        <taxon>Hyphomicrobiales</taxon>
        <taxon>Alsobacteraceae</taxon>
        <taxon>Alsobacter</taxon>
    </lineage>
</organism>
<dbReference type="EMBL" id="CP157484">
    <property type="protein sequence ID" value="XBO39168.1"/>
    <property type="molecule type" value="Genomic_DNA"/>
</dbReference>
<keyword evidence="7" id="KW-0378">Hydrolase</keyword>
<evidence type="ECO:0000256" key="1">
    <source>
        <dbReference type="ARBA" id="ARBA00000798"/>
    </source>
</evidence>
<dbReference type="PROSITE" id="PS50035">
    <property type="entry name" value="PLD"/>
    <property type="match status" value="2"/>
</dbReference>
<evidence type="ECO:0000256" key="6">
    <source>
        <dbReference type="ARBA" id="ARBA00022737"/>
    </source>
</evidence>
<evidence type="ECO:0000256" key="4">
    <source>
        <dbReference type="ARBA" id="ARBA00018392"/>
    </source>
</evidence>
<comment type="catalytic activity">
    <reaction evidence="1">
        <text>a 1,2-diacyl-sn-glycero-3-phosphocholine + H2O = a 1,2-diacyl-sn-glycero-3-phosphate + choline + H(+)</text>
        <dbReference type="Rhea" id="RHEA:14445"/>
        <dbReference type="ChEBI" id="CHEBI:15354"/>
        <dbReference type="ChEBI" id="CHEBI:15377"/>
        <dbReference type="ChEBI" id="CHEBI:15378"/>
        <dbReference type="ChEBI" id="CHEBI:57643"/>
        <dbReference type="ChEBI" id="CHEBI:58608"/>
        <dbReference type="EC" id="3.1.4.4"/>
    </reaction>
</comment>
<dbReference type="SMART" id="SM00155">
    <property type="entry name" value="PLDc"/>
    <property type="match status" value="2"/>
</dbReference>
<dbReference type="PANTHER" id="PTHR18896">
    <property type="entry name" value="PHOSPHOLIPASE D"/>
    <property type="match status" value="1"/>
</dbReference>
<evidence type="ECO:0000256" key="7">
    <source>
        <dbReference type="ARBA" id="ARBA00022801"/>
    </source>
</evidence>
<feature type="domain" description="PLD phosphodiesterase" evidence="10">
    <location>
        <begin position="149"/>
        <end position="176"/>
    </location>
</feature>
<comment type="subcellular location">
    <subcellularLocation>
        <location evidence="3">Secreted</location>
    </subcellularLocation>
</comment>
<dbReference type="PANTHER" id="PTHR18896:SF76">
    <property type="entry name" value="PHOSPHOLIPASE"/>
    <property type="match status" value="1"/>
</dbReference>